<protein>
    <submittedName>
        <fullName evidence="1">Uncharacterized protein</fullName>
    </submittedName>
</protein>
<gene>
    <name evidence="1" type="ORF">FCI23_52600</name>
</gene>
<evidence type="ECO:0000313" key="1">
    <source>
        <dbReference type="EMBL" id="TJZ95063.1"/>
    </source>
</evidence>
<dbReference type="AlphaFoldDB" id="A0A4U0RHG3"/>
<dbReference type="EMBL" id="SUMC01000192">
    <property type="protein sequence ID" value="TJZ95063.1"/>
    <property type="molecule type" value="Genomic_DNA"/>
</dbReference>
<reference evidence="1 2" key="1">
    <citation type="submission" date="2019-04" db="EMBL/GenBank/DDBJ databases">
        <title>Streptomyces oryziradicis sp. nov., a novel actinomycete isolated from rhizosphere soil of rice (Oryza sativa L.).</title>
        <authorList>
            <person name="Li C."/>
        </authorList>
    </citation>
    <scope>NUCLEOTIDE SEQUENCE [LARGE SCALE GENOMIC DNA]</scope>
    <source>
        <strain evidence="1 2">NEAU-C40</strain>
    </source>
</reference>
<accession>A0A4U0RHG3</accession>
<name>A0A4U0RHG3_9ACTN</name>
<comment type="caution">
    <text evidence="1">The sequence shown here is derived from an EMBL/GenBank/DDBJ whole genome shotgun (WGS) entry which is preliminary data.</text>
</comment>
<evidence type="ECO:0000313" key="2">
    <source>
        <dbReference type="Proteomes" id="UP000305778"/>
    </source>
</evidence>
<proteinExistence type="predicted"/>
<dbReference type="Proteomes" id="UP000305778">
    <property type="component" value="Unassembled WGS sequence"/>
</dbReference>
<keyword evidence="2" id="KW-1185">Reference proteome</keyword>
<sequence>MTEASQELFSKLFEKEIKQAVANAVHEKLQLSREDLSRMTAEQIVQARKAGVLDDLLFGRN</sequence>
<dbReference type="RefSeq" id="WP_136731052.1">
    <property type="nucleotide sequence ID" value="NZ_SUMC01000192.1"/>
</dbReference>
<organism evidence="1 2">
    <name type="scientific">Actinacidiphila oryziradicis</name>
    <dbReference type="NCBI Taxonomy" id="2571141"/>
    <lineage>
        <taxon>Bacteria</taxon>
        <taxon>Bacillati</taxon>
        <taxon>Actinomycetota</taxon>
        <taxon>Actinomycetes</taxon>
        <taxon>Kitasatosporales</taxon>
        <taxon>Streptomycetaceae</taxon>
        <taxon>Actinacidiphila</taxon>
    </lineage>
</organism>